<evidence type="ECO:0000256" key="4">
    <source>
        <dbReference type="ARBA" id="ARBA00022692"/>
    </source>
</evidence>
<dbReference type="RefSeq" id="WP_168987986.1">
    <property type="nucleotide sequence ID" value="NZ_CAWPHM010000273.1"/>
</dbReference>
<comment type="caution">
    <text evidence="8">The sequence shown here is derived from an EMBL/GenBank/DDBJ whole genome shotgun (WGS) entry which is preliminary data.</text>
</comment>
<accession>A0A972JAM2</accession>
<dbReference type="InterPro" id="IPR002751">
    <property type="entry name" value="CbiM/NikMN"/>
</dbReference>
<dbReference type="EMBL" id="WTVM01000048">
    <property type="protein sequence ID" value="NMG03233.1"/>
    <property type="molecule type" value="Genomic_DNA"/>
</dbReference>
<dbReference type="AlphaFoldDB" id="A0A972JAM2"/>
<comment type="subcellular location">
    <subcellularLocation>
        <location evidence="1">Cell membrane</location>
        <topology evidence="1">Multi-pass membrane protein</topology>
    </subcellularLocation>
</comment>
<evidence type="ECO:0000256" key="5">
    <source>
        <dbReference type="ARBA" id="ARBA00022989"/>
    </source>
</evidence>
<feature type="transmembrane region" description="Helical" evidence="7">
    <location>
        <begin position="41"/>
        <end position="58"/>
    </location>
</feature>
<evidence type="ECO:0000256" key="6">
    <source>
        <dbReference type="ARBA" id="ARBA00023136"/>
    </source>
</evidence>
<dbReference type="Proteomes" id="UP000599523">
    <property type="component" value="Unassembled WGS sequence"/>
</dbReference>
<evidence type="ECO:0000256" key="3">
    <source>
        <dbReference type="ARBA" id="ARBA00022475"/>
    </source>
</evidence>
<keyword evidence="3" id="KW-1003">Cell membrane</keyword>
<name>A0A972JAM2_9RHOO</name>
<dbReference type="GO" id="GO:0000041">
    <property type="term" value="P:transition metal ion transport"/>
    <property type="evidence" value="ECO:0007669"/>
    <property type="project" value="InterPro"/>
</dbReference>
<feature type="transmembrane region" description="Helical" evidence="7">
    <location>
        <begin position="104"/>
        <end position="126"/>
    </location>
</feature>
<gene>
    <name evidence="8" type="ORF">GPA21_09630</name>
</gene>
<feature type="transmembrane region" description="Helical" evidence="7">
    <location>
        <begin position="70"/>
        <end position="98"/>
    </location>
</feature>
<reference evidence="8" key="1">
    <citation type="submission" date="2019-12" db="EMBL/GenBank/DDBJ databases">
        <title>Comparative genomics gives insights into the taxonomy of the Azoarcus-Aromatoleum group and reveals separate origins of nif in the plant-associated Azoarcus and non-plant-associated Aromatoleum sub-groups.</title>
        <authorList>
            <person name="Lafos M."/>
            <person name="Maluk M."/>
            <person name="Batista M."/>
            <person name="Junghare M."/>
            <person name="Carmona M."/>
            <person name="Faoro H."/>
            <person name="Cruz L.M."/>
            <person name="Battistoni F."/>
            <person name="De Souza E."/>
            <person name="Pedrosa F."/>
            <person name="Chen W.-M."/>
            <person name="Poole P.S."/>
            <person name="Dixon R.A."/>
            <person name="James E.K."/>
        </authorList>
    </citation>
    <scope>NUCLEOTIDE SEQUENCE</scope>
    <source>
        <strain evidence="8">NSC3</strain>
    </source>
</reference>
<feature type="transmembrane region" description="Helical" evidence="7">
    <location>
        <begin position="12"/>
        <end position="29"/>
    </location>
</feature>
<keyword evidence="6 7" id="KW-0472">Membrane</keyword>
<sequence length="221" mass="23988">MNLPADLFSTGWHWLAAVITLTTAFKLVQGTDWRALGEGPQLNLMFGLAVTLALVWSLKAGVKPGLNLHLLGAMAATLALGPRLAIVSLALALCGVTLNGDVSWNAWPINFVLMCLIPVLIAHGFLRLIERILPAHFFIFIFVVAFFGSAFTIVSGGFISSLVMAAAGAYRLDFLASEYLPYFILIGFSEAWIGGALITVLVVYRPEWVAAFDDRKYLLGK</sequence>
<keyword evidence="5 7" id="KW-1133">Transmembrane helix</keyword>
<feature type="transmembrane region" description="Helical" evidence="7">
    <location>
        <begin position="179"/>
        <end position="204"/>
    </location>
</feature>
<dbReference type="Pfam" id="PF01891">
    <property type="entry name" value="CbiM"/>
    <property type="match status" value="1"/>
</dbReference>
<dbReference type="GO" id="GO:0005886">
    <property type="term" value="C:plasma membrane"/>
    <property type="evidence" value="ECO:0007669"/>
    <property type="project" value="UniProtKB-SubCell"/>
</dbReference>
<keyword evidence="4 7" id="KW-0812">Transmembrane</keyword>
<evidence type="ECO:0000313" key="8">
    <source>
        <dbReference type="EMBL" id="NMG03233.1"/>
    </source>
</evidence>
<protein>
    <submittedName>
        <fullName evidence="8">Uncharacterized protein</fullName>
    </submittedName>
</protein>
<proteinExistence type="predicted"/>
<keyword evidence="2" id="KW-0813">Transport</keyword>
<dbReference type="Gene3D" id="1.10.1760.20">
    <property type="match status" value="1"/>
</dbReference>
<evidence type="ECO:0000256" key="1">
    <source>
        <dbReference type="ARBA" id="ARBA00004651"/>
    </source>
</evidence>
<feature type="transmembrane region" description="Helical" evidence="7">
    <location>
        <begin position="138"/>
        <end position="167"/>
    </location>
</feature>
<keyword evidence="9" id="KW-1185">Reference proteome</keyword>
<organism evidence="8 9">
    <name type="scientific">Azoarcus taiwanensis</name>
    <dbReference type="NCBI Taxonomy" id="666964"/>
    <lineage>
        <taxon>Bacteria</taxon>
        <taxon>Pseudomonadati</taxon>
        <taxon>Pseudomonadota</taxon>
        <taxon>Betaproteobacteria</taxon>
        <taxon>Rhodocyclales</taxon>
        <taxon>Zoogloeaceae</taxon>
        <taxon>Azoarcus</taxon>
    </lineage>
</organism>
<evidence type="ECO:0000256" key="2">
    <source>
        <dbReference type="ARBA" id="ARBA00022448"/>
    </source>
</evidence>
<evidence type="ECO:0000313" key="9">
    <source>
        <dbReference type="Proteomes" id="UP000599523"/>
    </source>
</evidence>
<evidence type="ECO:0000256" key="7">
    <source>
        <dbReference type="SAM" id="Phobius"/>
    </source>
</evidence>